<sequence length="39" mass="4640">MAKGKDVRVTIILNVPVVFEMILRKNHWNFQIYYSKESA</sequence>
<accession>A0A3P6HIM4</accession>
<gene>
    <name evidence="1" type="ORF">BOLSC46T61007H</name>
</gene>
<proteinExistence type="predicted"/>
<organism evidence="1">
    <name type="scientific">Brassica oleracea</name>
    <name type="common">Wild cabbage</name>
    <dbReference type="NCBI Taxonomy" id="3712"/>
    <lineage>
        <taxon>Eukaryota</taxon>
        <taxon>Viridiplantae</taxon>
        <taxon>Streptophyta</taxon>
        <taxon>Embryophyta</taxon>
        <taxon>Tracheophyta</taxon>
        <taxon>Spermatophyta</taxon>
        <taxon>Magnoliopsida</taxon>
        <taxon>eudicotyledons</taxon>
        <taxon>Gunneridae</taxon>
        <taxon>Pentapetalae</taxon>
        <taxon>rosids</taxon>
        <taxon>malvids</taxon>
        <taxon>Brassicales</taxon>
        <taxon>Brassicaceae</taxon>
        <taxon>Brassiceae</taxon>
        <taxon>Brassica</taxon>
    </lineage>
</organism>
<evidence type="ECO:0000313" key="1">
    <source>
        <dbReference type="EMBL" id="VDD65779.1"/>
    </source>
</evidence>
<name>A0A3P6HIM4_BRAOL</name>
<protein>
    <submittedName>
        <fullName evidence="1">Uncharacterized protein</fullName>
    </submittedName>
</protein>
<reference evidence="1" key="1">
    <citation type="submission" date="2018-11" db="EMBL/GenBank/DDBJ databases">
        <authorList>
            <consortium name="Genoscope - CEA"/>
            <person name="William W."/>
        </authorList>
    </citation>
    <scope>NUCLEOTIDE SEQUENCE</scope>
</reference>
<dbReference type="EMBL" id="LR031906">
    <property type="protein sequence ID" value="VDD65779.1"/>
    <property type="molecule type" value="Genomic_DNA"/>
</dbReference>
<dbReference type="AlphaFoldDB" id="A0A3P6HIM4"/>